<dbReference type="InterPro" id="IPR051781">
    <property type="entry name" value="Metallo-dep_Hydrolase"/>
</dbReference>
<dbReference type="GO" id="GO:0016787">
    <property type="term" value="F:hydrolase activity"/>
    <property type="evidence" value="ECO:0007669"/>
    <property type="project" value="UniProtKB-KW"/>
</dbReference>
<reference evidence="2 3" key="1">
    <citation type="submission" date="2018-10" db="EMBL/GenBank/DDBJ databases">
        <title>The genome of Streptomyces dangxiongensis Z022.</title>
        <authorList>
            <person name="Zhang B."/>
        </authorList>
    </citation>
    <scope>NUCLEOTIDE SEQUENCE [LARGE SCALE GENOMIC DNA]</scope>
    <source>
        <strain evidence="2 3">Z022</strain>
    </source>
</reference>
<dbReference type="KEGG" id="sdd:D9753_22770"/>
<keyword evidence="2" id="KW-0378">Hydrolase</keyword>
<dbReference type="AlphaFoldDB" id="A0A3G2JNP7"/>
<dbReference type="PANTHER" id="PTHR43135:SF3">
    <property type="entry name" value="ALPHA-D-RIBOSE 1-METHYLPHOSPHONATE 5-TRIPHOSPHATE DIPHOSPHATASE"/>
    <property type="match status" value="1"/>
</dbReference>
<dbReference type="EMBL" id="CP033073">
    <property type="protein sequence ID" value="AYN41237.1"/>
    <property type="molecule type" value="Genomic_DNA"/>
</dbReference>
<evidence type="ECO:0000313" key="3">
    <source>
        <dbReference type="Proteomes" id="UP000268329"/>
    </source>
</evidence>
<feature type="region of interest" description="Disordered" evidence="1">
    <location>
        <begin position="1"/>
        <end position="21"/>
    </location>
</feature>
<dbReference type="SUPFAM" id="SSF51556">
    <property type="entry name" value="Metallo-dependent hydrolases"/>
    <property type="match status" value="1"/>
</dbReference>
<accession>A0A3G2JNP7</accession>
<keyword evidence="3" id="KW-1185">Reference proteome</keyword>
<dbReference type="OrthoDB" id="3967765at2"/>
<evidence type="ECO:0000313" key="2">
    <source>
        <dbReference type="EMBL" id="AYN41237.1"/>
    </source>
</evidence>
<gene>
    <name evidence="2" type="ORF">D9753_22770</name>
</gene>
<organism evidence="2 3">
    <name type="scientific">Streptomyces dangxiongensis</name>
    <dbReference type="NCBI Taxonomy" id="1442032"/>
    <lineage>
        <taxon>Bacteria</taxon>
        <taxon>Bacillati</taxon>
        <taxon>Actinomycetota</taxon>
        <taxon>Actinomycetes</taxon>
        <taxon>Kitasatosporales</taxon>
        <taxon>Streptomycetaceae</taxon>
        <taxon>Streptomyces</taxon>
    </lineage>
</organism>
<evidence type="ECO:0000256" key="1">
    <source>
        <dbReference type="SAM" id="MobiDB-lite"/>
    </source>
</evidence>
<name>A0A3G2JNP7_9ACTN</name>
<dbReference type="InterPro" id="IPR032466">
    <property type="entry name" value="Metal_Hydrolase"/>
</dbReference>
<dbReference type="Proteomes" id="UP000268329">
    <property type="component" value="Chromosome"/>
</dbReference>
<proteinExistence type="predicted"/>
<protein>
    <submittedName>
        <fullName evidence="2">Hydrolase</fullName>
    </submittedName>
</protein>
<sequence length="451" mass="48104">MRGGAGPDRPRDAGRGGPVSRQVLSGVAVPGLDTGTVFDVTVEDGVFARFEATGPRRGGERELWPGYTETHAHVSLPANWDDTADDPRIIALQYLYHGVTHVVDMFGFPLVADAWREGAAASPWPYPEIVHCGYAVTALTDAAGRTGHGVEFPAPVYMIGVEADLDQALRANAARGGTFLKVMFTDGTEQPGSPVKFSRLSEEVLRFTARTAAERGITAVIDCNTLQETRWAYACGFRLFAHTVRDRTLGAAERAEFAGARFVSTLAGLRPMVMTGEEFLAEYGRESFALTQDPANLEFVRGIEKPYGIGFGCQETRTAALADMRRNALAALRDGSLLVGTDSGNTGAYHGYSFLSELGLLRGDDPTLDHALRHQATFTGRRYFDELRGDASPAGPLGTGACATYNLHAPGAPLTALPLATVVRGVPVDRPALARAIAGLRATAPNGKATP</sequence>
<dbReference type="Gene3D" id="3.20.20.140">
    <property type="entry name" value="Metal-dependent hydrolases"/>
    <property type="match status" value="1"/>
</dbReference>
<dbReference type="PANTHER" id="PTHR43135">
    <property type="entry name" value="ALPHA-D-RIBOSE 1-METHYLPHOSPHONATE 5-TRIPHOSPHATE DIPHOSPHATASE"/>
    <property type="match status" value="1"/>
</dbReference>